<sequence>MLPNGGAVLNIGFENHSKNSNTLATFGSDNADILVERRDISPTQCSFKVNWDTGVIMLRDHSVDQSTHVFGRDSIPFRSGSSRQIAVIHGLNSKIGLGGEAPGAVQFEMLWHDYAAETIAKVLARGFRVGHAPRHVDFPSSNQGDRRRRIRHVKIDALGAGACGQVFKAIDVDTGRMMAVKQAGDKSKMEPQLWRFQYDLLLREAKALATLEHPHVIPFIRSRIWPEKIEMFVELQQGSVEALMSKPQTSTLDICDRLLPQILSALDYLAYQNLIHRDVKPANILYSTQPNGRYHFYLADFGLIDNFGTTSNIGTRVYFAPEIVLGMPQTDRVDVWALFMTMMWLMDVHGFRHLEPRLRSPVEAQQLVEMAKMDPVLSRIQEMAAFDPSCRASAAQMLVRLFRGKGLTTPIHKVI</sequence>
<comment type="caution">
    <text evidence="1">The sequence shown here is derived from an EMBL/GenBank/DDBJ whole genome shotgun (WGS) entry which is preliminary data.</text>
</comment>
<evidence type="ECO:0000313" key="1">
    <source>
        <dbReference type="EMBL" id="KAI2393421.1"/>
    </source>
</evidence>
<organism evidence="1">
    <name type="scientific">Ophidiomyces ophidiicola</name>
    <dbReference type="NCBI Taxonomy" id="1387563"/>
    <lineage>
        <taxon>Eukaryota</taxon>
        <taxon>Fungi</taxon>
        <taxon>Dikarya</taxon>
        <taxon>Ascomycota</taxon>
        <taxon>Pezizomycotina</taxon>
        <taxon>Eurotiomycetes</taxon>
        <taxon>Eurotiomycetidae</taxon>
        <taxon>Onygenales</taxon>
        <taxon>Onygenaceae</taxon>
        <taxon>Ophidiomyces</taxon>
    </lineage>
</organism>
<dbReference type="EMBL" id="JALBCA010000002">
    <property type="protein sequence ID" value="KAI2393421.1"/>
    <property type="molecule type" value="Genomic_DNA"/>
</dbReference>
<proteinExistence type="predicted"/>
<reference evidence="1" key="1">
    <citation type="journal article" date="2022" name="bioRxiv">
        <title>Population genetic analysis of Ophidiomyces ophidiicola, the causative agent of snake fungal disease, indicates recent introductions to the USA.</title>
        <authorList>
            <person name="Ladner J.T."/>
            <person name="Palmer J.M."/>
            <person name="Ettinger C.L."/>
            <person name="Stajich J.E."/>
            <person name="Farrell T.M."/>
            <person name="Glorioso B.M."/>
            <person name="Lawson B."/>
            <person name="Price S.J."/>
            <person name="Stengle A.G."/>
            <person name="Grear D.A."/>
            <person name="Lorch J.M."/>
        </authorList>
    </citation>
    <scope>NUCLEOTIDE SEQUENCE</scope>
    <source>
        <strain evidence="1">NWHC 24266-5</strain>
    </source>
</reference>
<gene>
    <name evidence="1" type="ORF">LOY88_000019</name>
</gene>
<name>A0ACB8V5P2_9EURO</name>
<accession>A0ACB8V5P2</accession>
<protein>
    <submittedName>
        <fullName evidence="1">Uncharacterized protein</fullName>
    </submittedName>
</protein>